<comment type="caution">
    <text evidence="1">The sequence shown here is derived from an EMBL/GenBank/DDBJ whole genome shotgun (WGS) entry which is preliminary data.</text>
</comment>
<gene>
    <name evidence="1" type="ORF">ACFQ1G_08680</name>
</gene>
<accession>A0ABW3IFQ0</accession>
<reference evidence="2" key="1">
    <citation type="journal article" date="2019" name="Int. J. Syst. Evol. Microbiol.">
        <title>The Global Catalogue of Microorganisms (GCM) 10K type strain sequencing project: providing services to taxonomists for standard genome sequencing and annotation.</title>
        <authorList>
            <consortium name="The Broad Institute Genomics Platform"/>
            <consortium name="The Broad Institute Genome Sequencing Center for Infectious Disease"/>
            <person name="Wu L."/>
            <person name="Ma J."/>
        </authorList>
    </citation>
    <scope>NUCLEOTIDE SEQUENCE [LARGE SCALE GENOMIC DNA]</scope>
    <source>
        <strain evidence="2">CCUG 60898</strain>
    </source>
</reference>
<organism evidence="1 2">
    <name type="scientific">Salinimicrobium gaetbulicola</name>
    <dbReference type="NCBI Taxonomy" id="999702"/>
    <lineage>
        <taxon>Bacteria</taxon>
        <taxon>Pseudomonadati</taxon>
        <taxon>Bacteroidota</taxon>
        <taxon>Flavobacteriia</taxon>
        <taxon>Flavobacteriales</taxon>
        <taxon>Flavobacteriaceae</taxon>
        <taxon>Salinimicrobium</taxon>
    </lineage>
</organism>
<dbReference type="RefSeq" id="WP_380738647.1">
    <property type="nucleotide sequence ID" value="NZ_JBHTJP010000034.1"/>
</dbReference>
<dbReference type="EMBL" id="JBHTJP010000034">
    <property type="protein sequence ID" value="MFD0976864.1"/>
    <property type="molecule type" value="Genomic_DNA"/>
</dbReference>
<proteinExistence type="predicted"/>
<dbReference type="Proteomes" id="UP001597100">
    <property type="component" value="Unassembled WGS sequence"/>
</dbReference>
<sequence>MEEKKDTVITVTVDTEKINLSNINQCVVFTDNRDDPSQQPGDPENYVSTVDKNMKAIWEGVSENGTDSVQITNIDLKGNDDPKILKDSHISSTNGIVEAKIKDKYESGEEAYKLTFTINNSNTSYPVDPKLRMSTE</sequence>
<protein>
    <submittedName>
        <fullName evidence="1">Uncharacterized protein</fullName>
    </submittedName>
</protein>
<keyword evidence="2" id="KW-1185">Reference proteome</keyword>
<name>A0ABW3IFQ0_9FLAO</name>
<evidence type="ECO:0000313" key="1">
    <source>
        <dbReference type="EMBL" id="MFD0976864.1"/>
    </source>
</evidence>
<evidence type="ECO:0000313" key="2">
    <source>
        <dbReference type="Proteomes" id="UP001597100"/>
    </source>
</evidence>